<evidence type="ECO:0000313" key="14">
    <source>
        <dbReference type="Proteomes" id="UP000007796"/>
    </source>
</evidence>
<dbReference type="InterPro" id="IPR037129">
    <property type="entry name" value="XPA_sf"/>
</dbReference>
<accession>F0X761</accession>
<comment type="subcellular location">
    <subcellularLocation>
        <location evidence="1">Nucleus</location>
    </subcellularLocation>
</comment>
<dbReference type="GO" id="GO:0003684">
    <property type="term" value="F:damaged DNA binding"/>
    <property type="evidence" value="ECO:0007669"/>
    <property type="project" value="InterPro"/>
</dbReference>
<keyword evidence="7" id="KW-0238">DNA-binding</keyword>
<dbReference type="InterPro" id="IPR000465">
    <property type="entry name" value="XPA/RAD14"/>
</dbReference>
<evidence type="ECO:0000259" key="12">
    <source>
        <dbReference type="Pfam" id="PF05181"/>
    </source>
</evidence>
<keyword evidence="6" id="KW-0862">Zinc</keyword>
<dbReference type="eggNOG" id="KOG4017">
    <property type="taxonomic scope" value="Eukaryota"/>
</dbReference>
<dbReference type="PANTHER" id="PTHR10142:SF0">
    <property type="entry name" value="DNA REPAIR PROTEIN COMPLEMENTING XP-A CELLS"/>
    <property type="match status" value="1"/>
</dbReference>
<dbReference type="Pfam" id="PF05181">
    <property type="entry name" value="XPA_C"/>
    <property type="match status" value="1"/>
</dbReference>
<evidence type="ECO:0000256" key="11">
    <source>
        <dbReference type="SAM" id="MobiDB-lite"/>
    </source>
</evidence>
<evidence type="ECO:0000256" key="8">
    <source>
        <dbReference type="ARBA" id="ARBA00023204"/>
    </source>
</evidence>
<dbReference type="HOGENOM" id="CLU_053731_0_1_1"/>
<keyword evidence="8" id="KW-0234">DNA repair</keyword>
<evidence type="ECO:0000313" key="13">
    <source>
        <dbReference type="EMBL" id="EFX06523.1"/>
    </source>
</evidence>
<evidence type="ECO:0000256" key="3">
    <source>
        <dbReference type="ARBA" id="ARBA00022723"/>
    </source>
</evidence>
<protein>
    <recommendedName>
        <fullName evidence="10">DNA repair protein RAD14</fullName>
    </recommendedName>
</protein>
<keyword evidence="9" id="KW-0539">Nucleus</keyword>
<feature type="region of interest" description="Disordered" evidence="11">
    <location>
        <begin position="1"/>
        <end position="95"/>
    </location>
</feature>
<dbReference type="GO" id="GO:0000715">
    <property type="term" value="P:nucleotide-excision repair, DNA damage recognition"/>
    <property type="evidence" value="ECO:0007669"/>
    <property type="project" value="TreeGrafter"/>
</dbReference>
<feature type="domain" description="XPA C-terminal" evidence="12">
    <location>
        <begin position="221"/>
        <end position="271"/>
    </location>
</feature>
<dbReference type="CDD" id="cd21077">
    <property type="entry name" value="DBD_Rad14"/>
    <property type="match status" value="1"/>
</dbReference>
<evidence type="ECO:0000256" key="9">
    <source>
        <dbReference type="ARBA" id="ARBA00023242"/>
    </source>
</evidence>
<evidence type="ECO:0000256" key="5">
    <source>
        <dbReference type="ARBA" id="ARBA00022771"/>
    </source>
</evidence>
<name>F0X761_GROCL</name>
<dbReference type="PANTHER" id="PTHR10142">
    <property type="entry name" value="DNA REPAIR PROTEIN COMPLEMENTING XP-A CELLS"/>
    <property type="match status" value="1"/>
</dbReference>
<keyword evidence="4" id="KW-0227">DNA damage</keyword>
<dbReference type="GO" id="GO:0006284">
    <property type="term" value="P:base-excision repair"/>
    <property type="evidence" value="ECO:0007669"/>
    <property type="project" value="TreeGrafter"/>
</dbReference>
<dbReference type="EMBL" id="GL629729">
    <property type="protein sequence ID" value="EFX06523.1"/>
    <property type="molecule type" value="Genomic_DNA"/>
</dbReference>
<keyword evidence="5" id="KW-0863">Zinc-finger</keyword>
<reference evidence="13 14" key="1">
    <citation type="journal article" date="2011" name="Proc. Natl. Acad. Sci. U.S.A.">
        <title>Genome and transcriptome analyses of the mountain pine beetle-fungal symbiont Grosmannia clavigera, a lodgepole pine pathogen.</title>
        <authorList>
            <person name="DiGuistini S."/>
            <person name="Wang Y."/>
            <person name="Liao N.Y."/>
            <person name="Taylor G."/>
            <person name="Tanguay P."/>
            <person name="Feau N."/>
            <person name="Henrissat B."/>
            <person name="Chan S.K."/>
            <person name="Hesse-Orce U."/>
            <person name="Alamouti S.M."/>
            <person name="Tsui C.K.M."/>
            <person name="Docking R.T."/>
            <person name="Levasseur A."/>
            <person name="Haridas S."/>
            <person name="Robertson G."/>
            <person name="Birol I."/>
            <person name="Holt R.A."/>
            <person name="Marra M.A."/>
            <person name="Hamelin R.C."/>
            <person name="Hirst M."/>
            <person name="Jones S.J.M."/>
            <person name="Bohlmann J."/>
            <person name="Breuil C."/>
        </authorList>
    </citation>
    <scope>NUCLEOTIDE SEQUENCE [LARGE SCALE GENOMIC DNA]</scope>
    <source>
        <strain evidence="14">kw1407 / UAMH 11150</strain>
    </source>
</reference>
<dbReference type="InParanoid" id="F0X761"/>
<dbReference type="PROSITE" id="PS00753">
    <property type="entry name" value="XPA_2"/>
    <property type="match status" value="1"/>
</dbReference>
<evidence type="ECO:0000256" key="1">
    <source>
        <dbReference type="ARBA" id="ARBA00004123"/>
    </source>
</evidence>
<comment type="similarity">
    <text evidence="2">Belongs to the XPA family.</text>
</comment>
<evidence type="ECO:0000256" key="2">
    <source>
        <dbReference type="ARBA" id="ARBA00005548"/>
    </source>
</evidence>
<dbReference type="OrthoDB" id="5368863at2759"/>
<dbReference type="InterPro" id="IPR009061">
    <property type="entry name" value="DNA-bd_dom_put_sf"/>
</dbReference>
<dbReference type="Gene3D" id="3.90.530.10">
    <property type="entry name" value="XPA C-terminal domain"/>
    <property type="match status" value="1"/>
</dbReference>
<dbReference type="NCBIfam" id="TIGR00598">
    <property type="entry name" value="rad14"/>
    <property type="match status" value="1"/>
</dbReference>
<organism evidence="14">
    <name type="scientific">Grosmannia clavigera (strain kw1407 / UAMH 11150)</name>
    <name type="common">Blue stain fungus</name>
    <name type="synonym">Graphiocladiella clavigera</name>
    <dbReference type="NCBI Taxonomy" id="655863"/>
    <lineage>
        <taxon>Eukaryota</taxon>
        <taxon>Fungi</taxon>
        <taxon>Dikarya</taxon>
        <taxon>Ascomycota</taxon>
        <taxon>Pezizomycotina</taxon>
        <taxon>Sordariomycetes</taxon>
        <taxon>Sordariomycetidae</taxon>
        <taxon>Ophiostomatales</taxon>
        <taxon>Ophiostomataceae</taxon>
        <taxon>Leptographium</taxon>
    </lineage>
</organism>
<evidence type="ECO:0000256" key="7">
    <source>
        <dbReference type="ARBA" id="ARBA00023125"/>
    </source>
</evidence>
<evidence type="ECO:0000256" key="4">
    <source>
        <dbReference type="ARBA" id="ARBA00022763"/>
    </source>
</evidence>
<dbReference type="GO" id="GO:0070914">
    <property type="term" value="P:UV-damage excision repair"/>
    <property type="evidence" value="ECO:0007669"/>
    <property type="project" value="EnsemblFungi"/>
</dbReference>
<keyword evidence="14" id="KW-1185">Reference proteome</keyword>
<dbReference type="GO" id="GO:0008270">
    <property type="term" value="F:zinc ion binding"/>
    <property type="evidence" value="ECO:0007669"/>
    <property type="project" value="UniProtKB-KW"/>
</dbReference>
<dbReference type="Proteomes" id="UP000007796">
    <property type="component" value="Unassembled WGS sequence"/>
</dbReference>
<dbReference type="GO" id="GO:1901255">
    <property type="term" value="P:nucleotide-excision repair involved in interstrand cross-link repair"/>
    <property type="evidence" value="ECO:0007669"/>
    <property type="project" value="EnsemblFungi"/>
</dbReference>
<sequence length="382" mass="43137">MDQTSASRIQSAAGPRITTPAETTKQIEENRFKAKAIQGQRDAAARRTSNQTPAGFIASDDVHIVAKGPDGQRKRPHSSIAATDLPSTQRDASQHDVEIRPARNFAKFVDYNFSSMTDTKGGFLSAEDDPWNKALSSADGKNQGNDQRPQHMTVAEWERMQVIRNLKRLKQGPYEPGLSVLSEKKEQKKCCECGSLEIDWVWEEVLHCSVCNACKEKFPEKYSLLTKTECKEDYLLTDPELKDEELLPHLSKPNPHKSHWHDMMLFLRCQVEEYAIKHKWGSAEALDAEFERRETDKKRRKEAKFKEKLLQLKKKTRTEVYRRNAGGGNAAPAGQGKAMTFGDAIGSGGKHVHDWGRAIENEEGMSVKRCATCGMEVEELEF</sequence>
<gene>
    <name evidence="13" type="ORF">CMQ_6844</name>
</gene>
<proteinExistence type="inferred from homology"/>
<dbReference type="InterPro" id="IPR022656">
    <property type="entry name" value="XPA_C"/>
</dbReference>
<dbReference type="FunCoup" id="F0X761">
    <property type="interactions" value="80"/>
</dbReference>
<dbReference type="GO" id="GO:0000110">
    <property type="term" value="C:nucleotide-excision repair factor 1 complex"/>
    <property type="evidence" value="ECO:0007669"/>
    <property type="project" value="TreeGrafter"/>
</dbReference>
<evidence type="ECO:0000256" key="10">
    <source>
        <dbReference type="ARBA" id="ARBA00072989"/>
    </source>
</evidence>
<keyword evidence="3" id="KW-0479">Metal-binding</keyword>
<dbReference type="SUPFAM" id="SSF46955">
    <property type="entry name" value="Putative DNA-binding domain"/>
    <property type="match status" value="1"/>
</dbReference>
<dbReference type="RefSeq" id="XP_014176005.1">
    <property type="nucleotide sequence ID" value="XM_014320530.1"/>
</dbReference>
<dbReference type="GeneID" id="25980322"/>
<dbReference type="FunFam" id="3.90.530.10:FF:000003">
    <property type="entry name" value="Dna repair rad14 protein"/>
    <property type="match status" value="1"/>
</dbReference>
<dbReference type="InterPro" id="IPR022658">
    <property type="entry name" value="XPA_CS"/>
</dbReference>
<evidence type="ECO:0000256" key="6">
    <source>
        <dbReference type="ARBA" id="ARBA00022833"/>
    </source>
</evidence>
<feature type="compositionally biased region" description="Polar residues" evidence="11">
    <location>
        <begin position="1"/>
        <end position="10"/>
    </location>
</feature>
<dbReference type="STRING" id="655863.F0X761"/>
<dbReference type="AlphaFoldDB" id="F0X761"/>